<dbReference type="Proteomes" id="UP000887565">
    <property type="component" value="Unplaced"/>
</dbReference>
<protein>
    <submittedName>
        <fullName evidence="3">Uncharacterized protein</fullName>
    </submittedName>
</protein>
<evidence type="ECO:0000256" key="1">
    <source>
        <dbReference type="SAM" id="MobiDB-lite"/>
    </source>
</evidence>
<feature type="compositionally biased region" description="Basic and acidic residues" evidence="1">
    <location>
        <begin position="35"/>
        <end position="47"/>
    </location>
</feature>
<evidence type="ECO:0000313" key="2">
    <source>
        <dbReference type="Proteomes" id="UP000887565"/>
    </source>
</evidence>
<keyword evidence="2" id="KW-1185">Reference proteome</keyword>
<dbReference type="WBParaSite" id="nRc.2.0.1.t40482-RA">
    <property type="protein sequence ID" value="nRc.2.0.1.t40482-RA"/>
    <property type="gene ID" value="nRc.2.0.1.g40482"/>
</dbReference>
<name>A0A915KNR0_ROMCU</name>
<reference evidence="3" key="1">
    <citation type="submission" date="2022-11" db="UniProtKB">
        <authorList>
            <consortium name="WormBaseParasite"/>
        </authorList>
    </citation>
    <scope>IDENTIFICATION</scope>
</reference>
<accession>A0A915KNR0</accession>
<sequence length="211" mass="24185">MPPGHTTMNPINEDISFDEEGHIKMVYEHINSDEQHSMVDENTRSNESDYSDIENETDNYKELENEEIQEGAREEEDHDSDQFLELSQPNVSGQILIPFRPKHALTGDLVLNTINAVLQSNEQIQIDNHEASIHLVTVTPPQGSDHQCYMQPEVNEENEIDLMNDDVLEGMKNITAIAHNSGGFDNQFIMQFLYRKGHHKVEIVNKDPQNF</sequence>
<dbReference type="AlphaFoldDB" id="A0A915KNR0"/>
<feature type="region of interest" description="Disordered" evidence="1">
    <location>
        <begin position="35"/>
        <end position="55"/>
    </location>
</feature>
<proteinExistence type="predicted"/>
<evidence type="ECO:0000313" key="3">
    <source>
        <dbReference type="WBParaSite" id="nRc.2.0.1.t40482-RA"/>
    </source>
</evidence>
<organism evidence="2 3">
    <name type="scientific">Romanomermis culicivorax</name>
    <name type="common">Nematode worm</name>
    <dbReference type="NCBI Taxonomy" id="13658"/>
    <lineage>
        <taxon>Eukaryota</taxon>
        <taxon>Metazoa</taxon>
        <taxon>Ecdysozoa</taxon>
        <taxon>Nematoda</taxon>
        <taxon>Enoplea</taxon>
        <taxon>Dorylaimia</taxon>
        <taxon>Mermithida</taxon>
        <taxon>Mermithoidea</taxon>
        <taxon>Mermithidae</taxon>
        <taxon>Romanomermis</taxon>
    </lineage>
</organism>